<accession>A0ABQ6GE17</accession>
<organism evidence="3 4">
    <name type="scientific">Paenibacillus glycanilyticus</name>
    <dbReference type="NCBI Taxonomy" id="126569"/>
    <lineage>
        <taxon>Bacteria</taxon>
        <taxon>Bacillati</taxon>
        <taxon>Bacillota</taxon>
        <taxon>Bacilli</taxon>
        <taxon>Bacillales</taxon>
        <taxon>Paenibacillaceae</taxon>
        <taxon>Paenibacillus</taxon>
    </lineage>
</organism>
<dbReference type="PANTHER" id="PTHR21180:SF32">
    <property type="entry name" value="ENDONUCLEASE_EXONUCLEASE_PHOSPHATASE FAMILY DOMAIN-CONTAINING PROTEIN 1"/>
    <property type="match status" value="1"/>
</dbReference>
<reference evidence="3 4" key="1">
    <citation type="submission" date="2023-03" db="EMBL/GenBank/DDBJ databases">
        <title>Draft genome sequence of the bacteria which degrade cell wall of Tricholomamatutake.</title>
        <authorList>
            <person name="Konishi Y."/>
            <person name="Fukuta Y."/>
            <person name="Shirasaka N."/>
        </authorList>
    </citation>
    <scope>NUCLEOTIDE SEQUENCE [LARGE SCALE GENOMIC DNA]</scope>
    <source>
        <strain evidence="4">mu1</strain>
    </source>
</reference>
<keyword evidence="4" id="KW-1185">Reference proteome</keyword>
<dbReference type="EMBL" id="BSSQ01000014">
    <property type="protein sequence ID" value="GLX69204.1"/>
    <property type="molecule type" value="Genomic_DNA"/>
</dbReference>
<feature type="domain" description="Helix-hairpin-helix DNA-binding motif class 1" evidence="2">
    <location>
        <begin position="136"/>
        <end position="155"/>
    </location>
</feature>
<dbReference type="NCBIfam" id="TIGR00426">
    <property type="entry name" value="competence protein ComEA helix-hairpin-helix repeat region"/>
    <property type="match status" value="1"/>
</dbReference>
<comment type="caution">
    <text evidence="3">The sequence shown here is derived from an EMBL/GenBank/DDBJ whole genome shotgun (WGS) entry which is preliminary data.</text>
</comment>
<evidence type="ECO:0000256" key="1">
    <source>
        <dbReference type="SAM" id="MobiDB-lite"/>
    </source>
</evidence>
<protein>
    <recommendedName>
        <fullName evidence="2">Helix-hairpin-helix DNA-binding motif class 1 domain-containing protein</fullName>
    </recommendedName>
</protein>
<dbReference type="SUPFAM" id="SSF47781">
    <property type="entry name" value="RuvA domain 2-like"/>
    <property type="match status" value="1"/>
</dbReference>
<evidence type="ECO:0000313" key="4">
    <source>
        <dbReference type="Proteomes" id="UP001157114"/>
    </source>
</evidence>
<dbReference type="Gene3D" id="1.10.150.320">
    <property type="entry name" value="Photosystem II 12 kDa extrinsic protein"/>
    <property type="match status" value="1"/>
</dbReference>
<evidence type="ECO:0000313" key="3">
    <source>
        <dbReference type="EMBL" id="GLX69204.1"/>
    </source>
</evidence>
<dbReference type="InterPro" id="IPR003583">
    <property type="entry name" value="Hlx-hairpin-Hlx_DNA-bd_motif"/>
</dbReference>
<name>A0ABQ6GE17_9BACL</name>
<dbReference type="InterPro" id="IPR010994">
    <property type="entry name" value="RuvA_2-like"/>
</dbReference>
<dbReference type="InterPro" id="IPR051675">
    <property type="entry name" value="Endo/Exo/Phosphatase_dom_1"/>
</dbReference>
<evidence type="ECO:0000259" key="2">
    <source>
        <dbReference type="SMART" id="SM00278"/>
    </source>
</evidence>
<feature type="domain" description="Helix-hairpin-helix DNA-binding motif class 1" evidence="2">
    <location>
        <begin position="166"/>
        <end position="185"/>
    </location>
</feature>
<feature type="region of interest" description="Disordered" evidence="1">
    <location>
        <begin position="66"/>
        <end position="119"/>
    </location>
</feature>
<gene>
    <name evidence="3" type="ORF">MU1_35490</name>
</gene>
<dbReference type="SMART" id="SM00278">
    <property type="entry name" value="HhH1"/>
    <property type="match status" value="2"/>
</dbReference>
<dbReference type="PANTHER" id="PTHR21180">
    <property type="entry name" value="ENDONUCLEASE/EXONUCLEASE/PHOSPHATASE FAMILY DOMAIN-CONTAINING PROTEIN 1"/>
    <property type="match status" value="1"/>
</dbReference>
<feature type="compositionally biased region" description="Acidic residues" evidence="1">
    <location>
        <begin position="95"/>
        <end position="111"/>
    </location>
</feature>
<dbReference type="Pfam" id="PF12836">
    <property type="entry name" value="HHH_3"/>
    <property type="match status" value="1"/>
</dbReference>
<dbReference type="InterPro" id="IPR004509">
    <property type="entry name" value="Competence_ComEA_HhH"/>
</dbReference>
<dbReference type="Proteomes" id="UP001157114">
    <property type="component" value="Unassembled WGS sequence"/>
</dbReference>
<sequence length="190" mass="20367">MARFLNGRRTNSNRSSWIVPLLLIAAAAVLIMAALAQPKEKPPEDWVQLNREVESALNVHEVKEADAQAAQKPVTTGLAEEAVNTEGPEKAKAEEVEEEAEAEEVEAEAEAEDKQAAKSEVEAGSGLIDINRASVEQLDTLKGIGPSKARAIIANREQNGLFRSVDDLLRVKGIGDKLLAGIKDGIVAKP</sequence>
<dbReference type="RefSeq" id="WP_284239982.1">
    <property type="nucleotide sequence ID" value="NZ_BSSQ01000014.1"/>
</dbReference>
<proteinExistence type="predicted"/>